<organism evidence="3 4">
    <name type="scientific">Legionella maceachernii</name>
    <dbReference type="NCBI Taxonomy" id="466"/>
    <lineage>
        <taxon>Bacteria</taxon>
        <taxon>Pseudomonadati</taxon>
        <taxon>Pseudomonadota</taxon>
        <taxon>Gammaproteobacteria</taxon>
        <taxon>Legionellales</taxon>
        <taxon>Legionellaceae</taxon>
        <taxon>Legionella</taxon>
    </lineage>
</organism>
<name>A0A0W0VW49_9GAMM</name>
<protein>
    <submittedName>
        <fullName evidence="3">Coiled-coil protein</fullName>
    </submittedName>
</protein>
<accession>A0A0W0VW49</accession>
<keyword evidence="2" id="KW-0732">Signal</keyword>
<feature type="coiled-coil region" evidence="1">
    <location>
        <begin position="15"/>
        <end position="49"/>
    </location>
</feature>
<feature type="chain" id="PRO_5006915125" evidence="2">
    <location>
        <begin position="20"/>
        <end position="550"/>
    </location>
</feature>
<keyword evidence="4" id="KW-1185">Reference proteome</keyword>
<gene>
    <name evidence="3" type="ORF">Lmac_3079</name>
</gene>
<evidence type="ECO:0000256" key="1">
    <source>
        <dbReference type="SAM" id="Coils"/>
    </source>
</evidence>
<dbReference type="PATRIC" id="fig|466.6.peg.3294"/>
<keyword evidence="1" id="KW-0175">Coiled coil</keyword>
<dbReference type="RefSeq" id="WP_058453736.1">
    <property type="nucleotide sequence ID" value="NZ_CAAAIB010000001.1"/>
</dbReference>
<dbReference type="EMBL" id="LNYL01000051">
    <property type="protein sequence ID" value="KTD24206.1"/>
    <property type="molecule type" value="Genomic_DNA"/>
</dbReference>
<dbReference type="Proteomes" id="UP000054908">
    <property type="component" value="Unassembled WGS sequence"/>
</dbReference>
<dbReference type="NCBIfam" id="NF033652">
    <property type="entry name" value="LbtU_sider_porin"/>
    <property type="match status" value="1"/>
</dbReference>
<evidence type="ECO:0000313" key="3">
    <source>
        <dbReference type="EMBL" id="KTD24206.1"/>
    </source>
</evidence>
<proteinExistence type="predicted"/>
<feature type="signal peptide" evidence="2">
    <location>
        <begin position="1"/>
        <end position="19"/>
    </location>
</feature>
<evidence type="ECO:0000313" key="4">
    <source>
        <dbReference type="Proteomes" id="UP000054908"/>
    </source>
</evidence>
<dbReference type="AlphaFoldDB" id="A0A0W0VW49"/>
<sequence>MKYKALILALSALSSSIFAADNEELQQEILRLQEQTKQLQSQLNRLQKQLVAQAVIKPTAKAKPAVKQVIAKKSITKKAPPPPTKNVVAAKNNQAVVANTENTEKGKTIHVSPLSVYTAHEDDKVKGFYPTALIADGRVISYIAGTPVVSSPYLGERPAFDGSDYIVNISSINRDIRLMEQRRRLYRAYESLGYPKPNVPIISISGKAEPVAIINRPYVGKYASDINLGSSEVDVAAALNDKVEAFISMAYDETPPPVGQRVSNSAFSLNLGFVNIGNLDKSPFYFTAGQMFVPFGRYSSSMISSTLPQRLARTKARPFILGYKSQKDWGPYAAVYGFKSDTNLGHAGIGGLNLGYTIKAGRLSGDIGAGYISSITDSTGMQDNGSQPFTTFGGFASDTNGSELIHKVPGVNVHGNISFDRYSLTAEWVGASRRFRFQDLSFNYRGAKPQAAQLEGGVTFMAFNKPASIGVGYQWSKDTLALHLPKHRFSGVFNISIWKDTVESLEYRHDVDYNVYQFANGIAPPGLVNLPIFGTGRKSDALIAQIGVYF</sequence>
<comment type="caution">
    <text evidence="3">The sequence shown here is derived from an EMBL/GenBank/DDBJ whole genome shotgun (WGS) entry which is preliminary data.</text>
</comment>
<reference evidence="3 4" key="1">
    <citation type="submission" date="2015-11" db="EMBL/GenBank/DDBJ databases">
        <title>Genomic analysis of 38 Legionella species identifies large and diverse effector repertoires.</title>
        <authorList>
            <person name="Burstein D."/>
            <person name="Amaro F."/>
            <person name="Zusman T."/>
            <person name="Lifshitz Z."/>
            <person name="Cohen O."/>
            <person name="Gilbert J.A."/>
            <person name="Pupko T."/>
            <person name="Shuman H.A."/>
            <person name="Segal G."/>
        </authorList>
    </citation>
    <scope>NUCLEOTIDE SEQUENCE [LARGE SCALE GENOMIC DNA]</scope>
    <source>
        <strain evidence="3 4">PX-1-G2-E2</strain>
    </source>
</reference>
<evidence type="ECO:0000256" key="2">
    <source>
        <dbReference type="SAM" id="SignalP"/>
    </source>
</evidence>
<dbReference type="STRING" id="466.Lmac_3079"/>
<dbReference type="OrthoDB" id="5417572at2"/>
<dbReference type="CDD" id="cd14686">
    <property type="entry name" value="bZIP"/>
    <property type="match status" value="1"/>
</dbReference>